<accession>A0A8H3F3F2</accession>
<name>A0A8H3F3F2_9LECA</name>
<evidence type="ECO:0000256" key="4">
    <source>
        <dbReference type="ARBA" id="ARBA00023163"/>
    </source>
</evidence>
<dbReference type="Proteomes" id="UP000664169">
    <property type="component" value="Unassembled WGS sequence"/>
</dbReference>
<keyword evidence="2" id="KW-0479">Metal-binding</keyword>
<evidence type="ECO:0000256" key="3">
    <source>
        <dbReference type="ARBA" id="ARBA00023015"/>
    </source>
</evidence>
<evidence type="ECO:0000313" key="6">
    <source>
        <dbReference type="EMBL" id="CAF9916319.1"/>
    </source>
</evidence>
<keyword evidence="7" id="KW-1185">Reference proteome</keyword>
<gene>
    <name evidence="6" type="ORF">GOMPHAMPRED_000956</name>
</gene>
<dbReference type="GO" id="GO:0000981">
    <property type="term" value="F:DNA-binding transcription factor activity, RNA polymerase II-specific"/>
    <property type="evidence" value="ECO:0007669"/>
    <property type="project" value="InterPro"/>
</dbReference>
<comment type="subcellular location">
    <subcellularLocation>
        <location evidence="1">Nucleus</location>
    </subcellularLocation>
</comment>
<evidence type="ECO:0000256" key="2">
    <source>
        <dbReference type="ARBA" id="ARBA00022723"/>
    </source>
</evidence>
<keyword evidence="3" id="KW-0805">Transcription regulation</keyword>
<organism evidence="6 7">
    <name type="scientific">Gomphillus americanus</name>
    <dbReference type="NCBI Taxonomy" id="1940652"/>
    <lineage>
        <taxon>Eukaryota</taxon>
        <taxon>Fungi</taxon>
        <taxon>Dikarya</taxon>
        <taxon>Ascomycota</taxon>
        <taxon>Pezizomycotina</taxon>
        <taxon>Lecanoromycetes</taxon>
        <taxon>OSLEUM clade</taxon>
        <taxon>Ostropomycetidae</taxon>
        <taxon>Ostropales</taxon>
        <taxon>Graphidaceae</taxon>
        <taxon>Gomphilloideae</taxon>
        <taxon>Gomphillus</taxon>
    </lineage>
</organism>
<dbReference type="PANTHER" id="PTHR47338:SF27">
    <property type="entry name" value="ZN(II)2CYS6 TRANSCRIPTION FACTOR (EUROFUNG)"/>
    <property type="match status" value="1"/>
</dbReference>
<dbReference type="OrthoDB" id="309640at2759"/>
<dbReference type="InterPro" id="IPR050815">
    <property type="entry name" value="TF_fung"/>
</dbReference>
<keyword evidence="4" id="KW-0804">Transcription</keyword>
<protein>
    <submittedName>
        <fullName evidence="6">Uncharacterized protein</fullName>
    </submittedName>
</protein>
<dbReference type="EMBL" id="CAJPDQ010000011">
    <property type="protein sequence ID" value="CAF9916319.1"/>
    <property type="molecule type" value="Genomic_DNA"/>
</dbReference>
<evidence type="ECO:0000256" key="1">
    <source>
        <dbReference type="ARBA" id="ARBA00004123"/>
    </source>
</evidence>
<keyword evidence="5" id="KW-0539">Nucleus</keyword>
<dbReference type="CDD" id="cd12148">
    <property type="entry name" value="fungal_TF_MHR"/>
    <property type="match status" value="1"/>
</dbReference>
<dbReference type="AlphaFoldDB" id="A0A8H3F3F2"/>
<dbReference type="GO" id="GO:0005634">
    <property type="term" value="C:nucleus"/>
    <property type="evidence" value="ECO:0007669"/>
    <property type="project" value="UniProtKB-SubCell"/>
</dbReference>
<evidence type="ECO:0000313" key="7">
    <source>
        <dbReference type="Proteomes" id="UP000664169"/>
    </source>
</evidence>
<evidence type="ECO:0000256" key="5">
    <source>
        <dbReference type="ARBA" id="ARBA00023242"/>
    </source>
</evidence>
<reference evidence="6" key="1">
    <citation type="submission" date="2021-03" db="EMBL/GenBank/DDBJ databases">
        <authorList>
            <person name="Tagirdzhanova G."/>
        </authorList>
    </citation>
    <scope>NUCLEOTIDE SEQUENCE</scope>
</reference>
<dbReference type="GO" id="GO:0046872">
    <property type="term" value="F:metal ion binding"/>
    <property type="evidence" value="ECO:0007669"/>
    <property type="project" value="UniProtKB-KW"/>
</dbReference>
<proteinExistence type="predicted"/>
<comment type="caution">
    <text evidence="6">The sequence shown here is derived from an EMBL/GenBank/DDBJ whole genome shotgun (WGS) entry which is preliminary data.</text>
</comment>
<sequence>MKIGNRERTKIRDYIELANQSLLKDPVVRFLELEDWMSEFYDNLDESLTYSKEKLQSHANDRKTLTLFLLYALYHQLRLILHMSIVPQFSGQDIPNAISPSMITTSSRTVVTSAQAISGLASDILMLDIDVSRLSPFTGHCMYVAACVHVSLLAADGLKRFQAWNDIVPACRVLKGMSPYWIVLQGLWGKISALFASHLDGVRLSADSDVVVASSSVSEKYTAMTKRKAEGLPEPLASSLLQFSLRKSKKGTSKDHDLSNVRQLEDLLSTSASSIGPSDAVPLLDSMSSQNMDYTGDTEMSSLGSSSAMEAADLVFLQSIGGTKDWFLGWEALDPNVLTNINFTGDLNVL</sequence>
<dbReference type="PANTHER" id="PTHR47338">
    <property type="entry name" value="ZN(II)2CYS6 TRANSCRIPTION FACTOR (EUROFUNG)-RELATED"/>
    <property type="match status" value="1"/>
</dbReference>